<sequence>MKTTKKESTKTKATPASVPVYSLGELAENSQTLLGVKPEVLIGAVHGTSPEALSVQKAKQLVQQFLKRKVQ</sequence>
<comment type="caution">
    <text evidence="2">The sequence shown here is derived from an EMBL/GenBank/DDBJ whole genome shotgun (WGS) entry which is preliminary data.</text>
</comment>
<keyword evidence="3" id="KW-1185">Reference proteome</keyword>
<dbReference type="RefSeq" id="WP_331845114.1">
    <property type="nucleotide sequence ID" value="NZ_JAZHPZ010000001.1"/>
</dbReference>
<evidence type="ECO:0000313" key="3">
    <source>
        <dbReference type="Proteomes" id="UP001306950"/>
    </source>
</evidence>
<feature type="domain" description="YqzN/YkzM" evidence="1">
    <location>
        <begin position="19"/>
        <end position="69"/>
    </location>
</feature>
<accession>A0ABU7VPU7</accession>
<organism evidence="2 3">
    <name type="scientific">Paenibacillus haidiansis</name>
    <dbReference type="NCBI Taxonomy" id="1574488"/>
    <lineage>
        <taxon>Bacteria</taxon>
        <taxon>Bacillati</taxon>
        <taxon>Bacillota</taxon>
        <taxon>Bacilli</taxon>
        <taxon>Bacillales</taxon>
        <taxon>Paenibacillaceae</taxon>
        <taxon>Paenibacillus</taxon>
    </lineage>
</organism>
<dbReference type="InterPro" id="IPR058869">
    <property type="entry name" value="YqzN_YkzM"/>
</dbReference>
<name>A0ABU7VPU7_9BACL</name>
<evidence type="ECO:0000313" key="2">
    <source>
        <dbReference type="EMBL" id="MEF2964919.1"/>
    </source>
</evidence>
<evidence type="ECO:0000259" key="1">
    <source>
        <dbReference type="Pfam" id="PF26160"/>
    </source>
</evidence>
<dbReference type="Proteomes" id="UP001306950">
    <property type="component" value="Unassembled WGS sequence"/>
</dbReference>
<proteinExistence type="predicted"/>
<reference evidence="2 3" key="1">
    <citation type="submission" date="2024-02" db="EMBL/GenBank/DDBJ databases">
        <title>A nitrogen-fixing paenibacillus bacterium.</title>
        <authorList>
            <person name="Zhang W.L."/>
            <person name="Chen S.F."/>
        </authorList>
    </citation>
    <scope>NUCLEOTIDE SEQUENCE [LARGE SCALE GENOMIC DNA]</scope>
    <source>
        <strain evidence="2 3">M1</strain>
    </source>
</reference>
<protein>
    <recommendedName>
        <fullName evidence="1">YqzN/YkzM domain-containing protein</fullName>
    </recommendedName>
</protein>
<dbReference type="Pfam" id="PF26160">
    <property type="entry name" value="YqzN_YkzM"/>
    <property type="match status" value="1"/>
</dbReference>
<gene>
    <name evidence="2" type="ORF">V3851_03675</name>
</gene>
<dbReference type="EMBL" id="JAZHPZ010000001">
    <property type="protein sequence ID" value="MEF2964919.1"/>
    <property type="molecule type" value="Genomic_DNA"/>
</dbReference>